<protein>
    <submittedName>
        <fullName evidence="2">Uncharacterized protein</fullName>
    </submittedName>
</protein>
<evidence type="ECO:0000313" key="2">
    <source>
        <dbReference type="EMBL" id="CCD18510.1"/>
    </source>
</evidence>
<gene>
    <name evidence="2" type="ORF">TvY486_0012060</name>
</gene>
<keyword evidence="3" id="KW-1185">Reference proteome</keyword>
<sequence>MTATCFLYALALVSHSWCVSAAVTAVSPGCAHNSSASCAFVWHLLTASLSAASFFFACSFPVSLVSVLSPFHVIFGFPPWPLSAVIVQRPPAHGTPAGGSPAFVSAPGPSVRTHDFVPPPPKKVAPLPSLSQPLSNFFSALVSVSSVASSNFPVWLYSTHCASAALLLSCTFAPDGMHPLPVLTVV</sequence>
<reference evidence="2 3" key="1">
    <citation type="journal article" date="2012" name="Proc. Natl. Acad. Sci. U.S.A.">
        <title>Antigenic diversity is generated by distinct evolutionary mechanisms in African trypanosome species.</title>
        <authorList>
            <person name="Jackson A.P."/>
            <person name="Berry A."/>
            <person name="Aslett M."/>
            <person name="Allison H.C."/>
            <person name="Burton P."/>
            <person name="Vavrova-Anderson J."/>
            <person name="Brown R."/>
            <person name="Browne H."/>
            <person name="Corton N."/>
            <person name="Hauser H."/>
            <person name="Gamble J."/>
            <person name="Gilderthorp R."/>
            <person name="Marcello L."/>
            <person name="McQuillan J."/>
            <person name="Otto T.D."/>
            <person name="Quail M.A."/>
            <person name="Sanders M.J."/>
            <person name="van Tonder A."/>
            <person name="Ginger M.L."/>
            <person name="Field M.C."/>
            <person name="Barry J.D."/>
            <person name="Hertz-Fowler C."/>
            <person name="Berriman M."/>
        </authorList>
    </citation>
    <scope>NUCLEOTIDE SEQUENCE</scope>
    <source>
        <strain evidence="2 3">Y486</strain>
    </source>
</reference>
<dbReference type="Proteomes" id="UP000009027">
    <property type="component" value="Unassembled WGS sequence"/>
</dbReference>
<evidence type="ECO:0000313" key="3">
    <source>
        <dbReference type="Proteomes" id="UP000009027"/>
    </source>
</evidence>
<feature type="signal peptide" evidence="1">
    <location>
        <begin position="1"/>
        <end position="21"/>
    </location>
</feature>
<keyword evidence="1" id="KW-0732">Signal</keyword>
<proteinExistence type="predicted"/>
<organism evidence="2 3">
    <name type="scientific">Trypanosoma vivax (strain Y486)</name>
    <dbReference type="NCBI Taxonomy" id="1055687"/>
    <lineage>
        <taxon>Eukaryota</taxon>
        <taxon>Discoba</taxon>
        <taxon>Euglenozoa</taxon>
        <taxon>Kinetoplastea</taxon>
        <taxon>Metakinetoplastina</taxon>
        <taxon>Trypanosomatida</taxon>
        <taxon>Trypanosomatidae</taxon>
        <taxon>Trypanosoma</taxon>
        <taxon>Duttonella</taxon>
    </lineage>
</organism>
<name>F9WLW6_TRYVY</name>
<dbReference type="EMBL" id="CAEX01001322">
    <property type="protein sequence ID" value="CCD18510.1"/>
    <property type="molecule type" value="Genomic_DNA"/>
</dbReference>
<evidence type="ECO:0000256" key="1">
    <source>
        <dbReference type="SAM" id="SignalP"/>
    </source>
</evidence>
<dbReference type="VEuPathDB" id="TriTrypDB:TvY486_0012060"/>
<accession>F9WLW6</accession>
<dbReference type="AlphaFoldDB" id="F9WLW6"/>
<feature type="chain" id="PRO_5003390598" evidence="1">
    <location>
        <begin position="22"/>
        <end position="186"/>
    </location>
</feature>